<dbReference type="InterPro" id="IPR008969">
    <property type="entry name" value="CarboxyPept-like_regulatory"/>
</dbReference>
<dbReference type="Gene3D" id="2.40.170.20">
    <property type="entry name" value="TonB-dependent receptor, beta-barrel domain"/>
    <property type="match status" value="1"/>
</dbReference>
<evidence type="ECO:0000256" key="11">
    <source>
        <dbReference type="RuleBase" id="RU003357"/>
    </source>
</evidence>
<dbReference type="Pfam" id="PF00593">
    <property type="entry name" value="TonB_dep_Rec_b-barrel"/>
    <property type="match status" value="1"/>
</dbReference>
<keyword evidence="15" id="KW-1185">Reference proteome</keyword>
<evidence type="ECO:0000256" key="5">
    <source>
        <dbReference type="ARBA" id="ARBA00022692"/>
    </source>
</evidence>
<dbReference type="EMBL" id="JAUKPO010000030">
    <property type="protein sequence ID" value="MDO1450444.1"/>
    <property type="molecule type" value="Genomic_DNA"/>
</dbReference>
<keyword evidence="12" id="KW-0732">Signal</keyword>
<dbReference type="InterPro" id="IPR037066">
    <property type="entry name" value="Plug_dom_sf"/>
</dbReference>
<evidence type="ECO:0000256" key="10">
    <source>
        <dbReference type="PROSITE-ProRule" id="PRU01360"/>
    </source>
</evidence>
<reference evidence="14" key="1">
    <citation type="submission" date="2023-07" db="EMBL/GenBank/DDBJ databases">
        <title>The genome sequence of Rhodocytophaga aerolata KACC 12507.</title>
        <authorList>
            <person name="Zhang X."/>
        </authorList>
    </citation>
    <scope>NUCLEOTIDE SEQUENCE</scope>
    <source>
        <strain evidence="14">KACC 12507</strain>
    </source>
</reference>
<dbReference type="InterPro" id="IPR000531">
    <property type="entry name" value="Beta-barrel_TonB"/>
</dbReference>
<dbReference type="SUPFAM" id="SSF56935">
    <property type="entry name" value="Porins"/>
    <property type="match status" value="1"/>
</dbReference>
<evidence type="ECO:0000256" key="2">
    <source>
        <dbReference type="ARBA" id="ARBA00022448"/>
    </source>
</evidence>
<feature type="domain" description="Secretin/TonB short N-terminal" evidence="13">
    <location>
        <begin position="62"/>
        <end position="113"/>
    </location>
</feature>
<accession>A0ABT8RGH5</accession>
<keyword evidence="4" id="KW-0406">Ion transport</keyword>
<dbReference type="InterPro" id="IPR036942">
    <property type="entry name" value="Beta-barrel_TonB_sf"/>
</dbReference>
<keyword evidence="2 10" id="KW-0813">Transport</keyword>
<dbReference type="PROSITE" id="PS52016">
    <property type="entry name" value="TONB_DEPENDENT_REC_3"/>
    <property type="match status" value="1"/>
</dbReference>
<keyword evidence="8 10" id="KW-0472">Membrane</keyword>
<dbReference type="InterPro" id="IPR023996">
    <property type="entry name" value="TonB-dep_OMP_SusC/RagA"/>
</dbReference>
<evidence type="ECO:0000313" key="15">
    <source>
        <dbReference type="Proteomes" id="UP001168528"/>
    </source>
</evidence>
<comment type="caution">
    <text evidence="14">The sequence shown here is derived from an EMBL/GenBank/DDBJ whole genome shotgun (WGS) entry which is preliminary data.</text>
</comment>
<dbReference type="Proteomes" id="UP001168528">
    <property type="component" value="Unassembled WGS sequence"/>
</dbReference>
<keyword evidence="7 11" id="KW-0798">TonB box</keyword>
<dbReference type="SUPFAM" id="SSF49464">
    <property type="entry name" value="Carboxypeptidase regulatory domain-like"/>
    <property type="match status" value="1"/>
</dbReference>
<dbReference type="InterPro" id="IPR011662">
    <property type="entry name" value="Secretin/TonB_short_N"/>
</dbReference>
<dbReference type="InterPro" id="IPR012910">
    <property type="entry name" value="Plug_dom"/>
</dbReference>
<evidence type="ECO:0000256" key="6">
    <source>
        <dbReference type="ARBA" id="ARBA00023004"/>
    </source>
</evidence>
<name>A0ABT8RGH5_9BACT</name>
<sequence length="1131" mass="123114">MNKLLHFSLQATLVCCTLSAATGQDLASNQGKIVLLKTPEKGISQAKTLRTALSELEVTYNVSIMADQALIEGKTITEDRTYKNLDDALKSLLKETDLKYEKISKNFYVITPLTGKKQNQIKEINQPQTDEPQTGNSGMYLPALQKIAVARAITLREKAIAISGKVTSETKEGIPGVNVLLKGTNTGTTTNGEGNYTLTVPDGNGTLVFSYIGYTTEEVPINNRTVIDIALVPDVQSLTEVVVVGYGTQKKSDLTGSVTSVKSAEINSFPIANPVQGLQGRAAGVQVMQNSGQPGASLSVRIRGGNSLRGSNEPLYVVDGFPLTGSPASLNPNDIESMEVLKDASATAIYGSRGANGVVIITTKRGKSGKSQVDIDSYYGVQSVIRKIPLLNAREFAEVANERALNDGVTPYFTQEQINSFGEGTDWQDEIFRTAPIQNHSLTFSGGTDKIQYSVSGNYLGQKGIILGSGYQKGTLRANVNSQVSEKFSFNFSSILSRTSRNLLNSDFSARGNGLLSAALVAPPTITPYDANGNYSNVVPYAFSPNVLQNPLAWALERKEQNLQDYILVNTGLTYEFIPGLSLRISAGIEDFNSRGDYYSTRKLPTTPNGAASVSTNRRTNFLNENILTYTRSFADIHSLTFTGGVTYQSDITRSFSSSATGFANDVLENNAMQTGSFPGIPTTSTTDWTLLSSLARVNYALKGRYLLTASMRADGSSRFGRNNRWGYFPSVAFAWRIIEEPFMQNLSPFSDLKLRTSWGRTGSTALDPYQTLTVLSSYQTIFNNDLSVGFAPGTQMPNPDLKWETTAQTNIGIDAGFFANRLTFTADYYLKNTSDLLAIVPLPPATGYTNTIQNIGKIRNSGIELSLGSTLFDGPFKWDVSANFSANRNEVLKLAGGSDVFGSALPIPFAVPVNLVREGLPVGVFYGFEENGLNEKGEIIFKDLNGDNVINNDDRTVIGNPNPDFIYGFNSTASFKNFELTFFLQGVQGMDLFNFNTSGQANSFAFGENQIQELYGNYWTAANPNPNAKYPKLSVNTKFRESDRYVEDGSYLRLRNIVLAYNLPTADLGIKWLRNAQVYVSGQNLLTFTRYSWYDPEVNTYGGGASITLGVDQAGYPSAKTVTGGIRIGL</sequence>
<evidence type="ECO:0000256" key="1">
    <source>
        <dbReference type="ARBA" id="ARBA00004571"/>
    </source>
</evidence>
<evidence type="ECO:0000256" key="4">
    <source>
        <dbReference type="ARBA" id="ARBA00022496"/>
    </source>
</evidence>
<organism evidence="14 15">
    <name type="scientific">Rhodocytophaga aerolata</name>
    <dbReference type="NCBI Taxonomy" id="455078"/>
    <lineage>
        <taxon>Bacteria</taxon>
        <taxon>Pseudomonadati</taxon>
        <taxon>Bacteroidota</taxon>
        <taxon>Cytophagia</taxon>
        <taxon>Cytophagales</taxon>
        <taxon>Rhodocytophagaceae</taxon>
        <taxon>Rhodocytophaga</taxon>
    </lineage>
</organism>
<proteinExistence type="inferred from homology"/>
<comment type="similarity">
    <text evidence="10 11">Belongs to the TonB-dependent receptor family.</text>
</comment>
<evidence type="ECO:0000256" key="9">
    <source>
        <dbReference type="ARBA" id="ARBA00023237"/>
    </source>
</evidence>
<dbReference type="Pfam" id="PF07715">
    <property type="entry name" value="Plug"/>
    <property type="match status" value="1"/>
</dbReference>
<keyword evidence="3 10" id="KW-1134">Transmembrane beta strand</keyword>
<evidence type="ECO:0000256" key="3">
    <source>
        <dbReference type="ARBA" id="ARBA00022452"/>
    </source>
</evidence>
<feature type="signal peptide" evidence="12">
    <location>
        <begin position="1"/>
        <end position="20"/>
    </location>
</feature>
<dbReference type="RefSeq" id="WP_302041244.1">
    <property type="nucleotide sequence ID" value="NZ_JAUKPO010000030.1"/>
</dbReference>
<evidence type="ECO:0000256" key="7">
    <source>
        <dbReference type="ARBA" id="ARBA00023077"/>
    </source>
</evidence>
<dbReference type="Pfam" id="PF13715">
    <property type="entry name" value="CarbopepD_reg_2"/>
    <property type="match status" value="1"/>
</dbReference>
<dbReference type="Gene3D" id="2.60.40.1120">
    <property type="entry name" value="Carboxypeptidase-like, regulatory domain"/>
    <property type="match status" value="1"/>
</dbReference>
<keyword evidence="4" id="KW-0410">Iron transport</keyword>
<feature type="chain" id="PRO_5046038346" evidence="12">
    <location>
        <begin position="21"/>
        <end position="1131"/>
    </location>
</feature>
<dbReference type="Gene3D" id="3.55.50.30">
    <property type="match status" value="1"/>
</dbReference>
<dbReference type="NCBIfam" id="TIGR04056">
    <property type="entry name" value="OMP_RagA_SusC"/>
    <property type="match status" value="1"/>
</dbReference>
<dbReference type="InterPro" id="IPR039426">
    <property type="entry name" value="TonB-dep_rcpt-like"/>
</dbReference>
<evidence type="ECO:0000256" key="8">
    <source>
        <dbReference type="ARBA" id="ARBA00023136"/>
    </source>
</evidence>
<protein>
    <submittedName>
        <fullName evidence="14">SusC/RagA family TonB-linked outer membrane protein</fullName>
    </submittedName>
</protein>
<evidence type="ECO:0000256" key="12">
    <source>
        <dbReference type="SAM" id="SignalP"/>
    </source>
</evidence>
<keyword evidence="5 10" id="KW-0812">Transmembrane</keyword>
<gene>
    <name evidence="14" type="ORF">Q0590_29485</name>
</gene>
<comment type="subcellular location">
    <subcellularLocation>
        <location evidence="1 10">Cell outer membrane</location>
        <topology evidence="1 10">Multi-pass membrane protein</topology>
    </subcellularLocation>
</comment>
<dbReference type="Gene3D" id="2.170.130.10">
    <property type="entry name" value="TonB-dependent receptor, plug domain"/>
    <property type="match status" value="1"/>
</dbReference>
<dbReference type="NCBIfam" id="TIGR04057">
    <property type="entry name" value="SusC_RagA_signa"/>
    <property type="match status" value="1"/>
</dbReference>
<evidence type="ECO:0000313" key="14">
    <source>
        <dbReference type="EMBL" id="MDO1450444.1"/>
    </source>
</evidence>
<evidence type="ECO:0000259" key="13">
    <source>
        <dbReference type="SMART" id="SM00965"/>
    </source>
</evidence>
<dbReference type="SMART" id="SM00965">
    <property type="entry name" value="STN"/>
    <property type="match status" value="1"/>
</dbReference>
<keyword evidence="9 10" id="KW-0998">Cell outer membrane</keyword>
<keyword evidence="6" id="KW-0408">Iron</keyword>
<dbReference type="InterPro" id="IPR023997">
    <property type="entry name" value="TonB-dep_OMP_SusC/RagA_CS"/>
</dbReference>